<dbReference type="PANTHER" id="PTHR47197:SF3">
    <property type="entry name" value="DIHYDRO-HEME D1 DEHYDROGENASE"/>
    <property type="match status" value="1"/>
</dbReference>
<dbReference type="Gene3D" id="2.130.10.10">
    <property type="entry name" value="YVTN repeat-like/Quinoprotein amine dehydrogenase"/>
    <property type="match status" value="1"/>
</dbReference>
<dbReference type="AlphaFoldDB" id="A0A382FVN9"/>
<proteinExistence type="predicted"/>
<reference evidence="1" key="1">
    <citation type="submission" date="2018-05" db="EMBL/GenBank/DDBJ databases">
        <authorList>
            <person name="Lanie J.A."/>
            <person name="Ng W.-L."/>
            <person name="Kazmierczak K.M."/>
            <person name="Andrzejewski T.M."/>
            <person name="Davidsen T.M."/>
            <person name="Wayne K.J."/>
            <person name="Tettelin H."/>
            <person name="Glass J.I."/>
            <person name="Rusch D."/>
            <person name="Podicherti R."/>
            <person name="Tsui H.-C.T."/>
            <person name="Winkler M.E."/>
        </authorList>
    </citation>
    <scope>NUCLEOTIDE SEQUENCE</scope>
</reference>
<organism evidence="1">
    <name type="scientific">marine metagenome</name>
    <dbReference type="NCBI Taxonomy" id="408172"/>
    <lineage>
        <taxon>unclassified sequences</taxon>
        <taxon>metagenomes</taxon>
        <taxon>ecological metagenomes</taxon>
    </lineage>
</organism>
<evidence type="ECO:0000313" key="1">
    <source>
        <dbReference type="EMBL" id="SVB66021.1"/>
    </source>
</evidence>
<sequence>MKILLIAVIFLLNSHFTYLVGHTIEKPYITTQTPITLFSTQDGETEINTFSNVKPYDYKLLSKDSFTVIHLGSDHPPIVKTMYGTIPATILGTPSMAISSDGRYGLVSNHSWRPEGSHYDRLTYPKGEPVRNSDITPEMLKMQNLSPQLSDMISVVDLYDPDHPITDRILLDDQVTHILAHPDGKRFFAMGAQHFFTYKLDGNKLVELARSKTPNGVGCFWIHPDGKHILAGRNKNWGNDVAIVQWYSIDGDRVIFINDLAIDSSLNTEYKNSGVILRITPDGKRGFICQRTMYNGLGFSDILIADLTLNKPRITEVIKQVGDGLESFAFHPNGKMAVATVLEKSKNSLAVLDIESKPPRLLYHLDAAALSQGVEFTPEGDKLFLGSTYNGRIEIYDVKGEFELVKNQKFIKIGFGHNSLSIGPRYKKKK</sequence>
<dbReference type="InterPro" id="IPR051200">
    <property type="entry name" value="Host-pathogen_enzymatic-act"/>
</dbReference>
<name>A0A382FVN9_9ZZZZ</name>
<gene>
    <name evidence="1" type="ORF">METZ01_LOCUS218875</name>
</gene>
<dbReference type="InterPro" id="IPR015943">
    <property type="entry name" value="WD40/YVTN_repeat-like_dom_sf"/>
</dbReference>
<dbReference type="EMBL" id="UINC01051632">
    <property type="protein sequence ID" value="SVB66021.1"/>
    <property type="molecule type" value="Genomic_DNA"/>
</dbReference>
<dbReference type="SUPFAM" id="SSF82171">
    <property type="entry name" value="DPP6 N-terminal domain-like"/>
    <property type="match status" value="1"/>
</dbReference>
<accession>A0A382FVN9</accession>
<protein>
    <recommendedName>
        <fullName evidence="2">WD40 repeat domain-containing protein</fullName>
    </recommendedName>
</protein>
<evidence type="ECO:0008006" key="2">
    <source>
        <dbReference type="Google" id="ProtNLM"/>
    </source>
</evidence>
<dbReference type="PANTHER" id="PTHR47197">
    <property type="entry name" value="PROTEIN NIRF"/>
    <property type="match status" value="1"/>
</dbReference>